<dbReference type="EMBL" id="JACHHO010000001">
    <property type="protein sequence ID" value="MBB5203473.1"/>
    <property type="molecule type" value="Genomic_DNA"/>
</dbReference>
<keyword evidence="4" id="KW-1185">Reference proteome</keyword>
<reference evidence="3 4" key="1">
    <citation type="submission" date="2020-08" db="EMBL/GenBank/DDBJ databases">
        <title>Genomic Encyclopedia of Type Strains, Phase IV (KMG-IV): sequencing the most valuable type-strain genomes for metagenomic binning, comparative biology and taxonomic classification.</title>
        <authorList>
            <person name="Goeker M."/>
        </authorList>
    </citation>
    <scope>NUCLEOTIDE SEQUENCE [LARGE SCALE GENOMIC DNA]</scope>
    <source>
        <strain evidence="3 4">DSM 23958</strain>
    </source>
</reference>
<feature type="region of interest" description="Disordered" evidence="1">
    <location>
        <begin position="104"/>
        <end position="125"/>
    </location>
</feature>
<organism evidence="3 4">
    <name type="scientific">Inhella inkyongensis</name>
    <dbReference type="NCBI Taxonomy" id="392593"/>
    <lineage>
        <taxon>Bacteria</taxon>
        <taxon>Pseudomonadati</taxon>
        <taxon>Pseudomonadota</taxon>
        <taxon>Betaproteobacteria</taxon>
        <taxon>Burkholderiales</taxon>
        <taxon>Sphaerotilaceae</taxon>
        <taxon>Inhella</taxon>
    </lineage>
</organism>
<dbReference type="AlphaFoldDB" id="A0A840S130"/>
<accession>A0A840S130</accession>
<evidence type="ECO:0000313" key="3">
    <source>
        <dbReference type="EMBL" id="MBB5203473.1"/>
    </source>
</evidence>
<sequence length="125" mass="13893">MIRCALALAATVLASPLLAQTHRHFPADALRGEIKFLQPPAVQLNGKPQTLSPGSRLQGENGMGVLSGELIGRAHSVHYTLNTDGQLRDVWILNATERQNRVWPKSREEANRWTFDPSTQTWSKP</sequence>
<dbReference type="Proteomes" id="UP000554837">
    <property type="component" value="Unassembled WGS sequence"/>
</dbReference>
<name>A0A840S130_9BURK</name>
<feature type="chain" id="PRO_5033028997" evidence="2">
    <location>
        <begin position="20"/>
        <end position="125"/>
    </location>
</feature>
<keyword evidence="2" id="KW-0732">Signal</keyword>
<dbReference type="OrthoDB" id="7019622at2"/>
<proteinExistence type="predicted"/>
<gene>
    <name evidence="3" type="ORF">HNQ51_000766</name>
</gene>
<evidence type="ECO:0000313" key="4">
    <source>
        <dbReference type="Proteomes" id="UP000554837"/>
    </source>
</evidence>
<protein>
    <submittedName>
        <fullName evidence="3">Uncharacterized protein</fullName>
    </submittedName>
</protein>
<feature type="compositionally biased region" description="Polar residues" evidence="1">
    <location>
        <begin position="116"/>
        <end position="125"/>
    </location>
</feature>
<dbReference type="RefSeq" id="WP_138857476.1">
    <property type="nucleotide sequence ID" value="NZ_CP040709.1"/>
</dbReference>
<evidence type="ECO:0000256" key="1">
    <source>
        <dbReference type="SAM" id="MobiDB-lite"/>
    </source>
</evidence>
<feature type="signal peptide" evidence="2">
    <location>
        <begin position="1"/>
        <end position="19"/>
    </location>
</feature>
<evidence type="ECO:0000256" key="2">
    <source>
        <dbReference type="SAM" id="SignalP"/>
    </source>
</evidence>
<comment type="caution">
    <text evidence="3">The sequence shown here is derived from an EMBL/GenBank/DDBJ whole genome shotgun (WGS) entry which is preliminary data.</text>
</comment>